<dbReference type="SMART" id="SM00871">
    <property type="entry name" value="AraC_E_bind"/>
    <property type="match status" value="1"/>
</dbReference>
<dbReference type="Gene3D" id="3.20.80.10">
    <property type="entry name" value="Regulatory factor, effector binding domain"/>
    <property type="match status" value="1"/>
</dbReference>
<proteinExistence type="predicted"/>
<evidence type="ECO:0000259" key="1">
    <source>
        <dbReference type="SMART" id="SM00871"/>
    </source>
</evidence>
<evidence type="ECO:0000313" key="3">
    <source>
        <dbReference type="Proteomes" id="UP000295818"/>
    </source>
</evidence>
<keyword evidence="3" id="KW-1185">Reference proteome</keyword>
<reference evidence="2 3" key="1">
    <citation type="journal article" date="2015" name="Stand. Genomic Sci.">
        <title>Genomic Encyclopedia of Bacterial and Archaeal Type Strains, Phase III: the genomes of soil and plant-associated and newly described type strains.</title>
        <authorList>
            <person name="Whitman W.B."/>
            <person name="Woyke T."/>
            <person name="Klenk H.P."/>
            <person name="Zhou Y."/>
            <person name="Lilburn T.G."/>
            <person name="Beck B.J."/>
            <person name="De Vos P."/>
            <person name="Vandamme P."/>
            <person name="Eisen J.A."/>
            <person name="Garrity G."/>
            <person name="Hugenholtz P."/>
            <person name="Kyrpides N.C."/>
        </authorList>
    </citation>
    <scope>NUCLEOTIDE SEQUENCE [LARGE SCALE GENOMIC DNA]</scope>
    <source>
        <strain evidence="2 3">VKM Ac-2538</strain>
    </source>
</reference>
<feature type="domain" description="AraC effector-binding" evidence="1">
    <location>
        <begin position="4"/>
        <end position="152"/>
    </location>
</feature>
<accession>A0ABY2B8T4</accession>
<dbReference type="Proteomes" id="UP000295818">
    <property type="component" value="Unassembled WGS sequence"/>
</dbReference>
<dbReference type="RefSeq" id="WP_132195986.1">
    <property type="nucleotide sequence ID" value="NZ_SLWM01000029.1"/>
</dbReference>
<organism evidence="2 3">
    <name type="scientific">Kribbella orskensis</name>
    <dbReference type="NCBI Taxonomy" id="2512216"/>
    <lineage>
        <taxon>Bacteria</taxon>
        <taxon>Bacillati</taxon>
        <taxon>Actinomycetota</taxon>
        <taxon>Actinomycetes</taxon>
        <taxon>Propionibacteriales</taxon>
        <taxon>Kribbellaceae</taxon>
        <taxon>Kribbella</taxon>
    </lineage>
</organism>
<gene>
    <name evidence="2" type="ORF">EV644_12945</name>
</gene>
<dbReference type="InterPro" id="IPR011256">
    <property type="entry name" value="Reg_factor_effector_dom_sf"/>
</dbReference>
<dbReference type="InterPro" id="IPR010499">
    <property type="entry name" value="AraC_E-bd"/>
</dbReference>
<dbReference type="InterPro" id="IPR029442">
    <property type="entry name" value="GyrI-like"/>
</dbReference>
<dbReference type="Pfam" id="PF06445">
    <property type="entry name" value="GyrI-like"/>
    <property type="match status" value="1"/>
</dbReference>
<name>A0ABY2B8T4_9ACTN</name>
<sequence length="158" mass="17385">MPLDQPELRDTTEQWTAVRRAVVARDELVPWLAEAFGEVATYLSAHGIAPKGYPFTRCHAVPGHRYAVEAGFPISVRIAGNGSVRSSTLPGGRAVVAWHAGSYDSIAQTYQAIDNWLQDEGGYRTGDAWETYHDPSSRDQPEWRTEVVQPIAFAGVDS</sequence>
<dbReference type="EMBL" id="SLWM01000029">
    <property type="protein sequence ID" value="TCO11677.1"/>
    <property type="molecule type" value="Genomic_DNA"/>
</dbReference>
<dbReference type="SUPFAM" id="SSF55136">
    <property type="entry name" value="Probable bacterial effector-binding domain"/>
    <property type="match status" value="1"/>
</dbReference>
<comment type="caution">
    <text evidence="2">The sequence shown here is derived from an EMBL/GenBank/DDBJ whole genome shotgun (WGS) entry which is preliminary data.</text>
</comment>
<evidence type="ECO:0000313" key="2">
    <source>
        <dbReference type="EMBL" id="TCO11677.1"/>
    </source>
</evidence>
<protein>
    <submittedName>
        <fullName evidence="2">Effector-binding domain-containing protein</fullName>
    </submittedName>
</protein>